<dbReference type="OrthoDB" id="3353710at2759"/>
<keyword evidence="2" id="KW-1185">Reference proteome</keyword>
<name>A0A067SZU2_GALM3</name>
<dbReference type="Gene3D" id="1.20.1280.50">
    <property type="match status" value="1"/>
</dbReference>
<dbReference type="EMBL" id="KL142389">
    <property type="protein sequence ID" value="KDR72293.1"/>
    <property type="molecule type" value="Genomic_DNA"/>
</dbReference>
<dbReference type="HOGENOM" id="CLU_030662_0_0_1"/>
<organism evidence="1 2">
    <name type="scientific">Galerina marginata (strain CBS 339.88)</name>
    <dbReference type="NCBI Taxonomy" id="685588"/>
    <lineage>
        <taxon>Eukaryota</taxon>
        <taxon>Fungi</taxon>
        <taxon>Dikarya</taxon>
        <taxon>Basidiomycota</taxon>
        <taxon>Agaricomycotina</taxon>
        <taxon>Agaricomycetes</taxon>
        <taxon>Agaricomycetidae</taxon>
        <taxon>Agaricales</taxon>
        <taxon>Agaricineae</taxon>
        <taxon>Strophariaceae</taxon>
        <taxon>Galerina</taxon>
    </lineage>
</organism>
<evidence type="ECO:0000313" key="1">
    <source>
        <dbReference type="EMBL" id="KDR72293.1"/>
    </source>
</evidence>
<proteinExistence type="predicted"/>
<dbReference type="AlphaFoldDB" id="A0A067SZU2"/>
<sequence length="510" mass="57720">MEEEPTVTVNVHTEREVVPALNTLRHSAQVCSTWRNLILDSPSLWGRVIDLDCLHQDDWRREVLHRTGSSDLFIRYKGLCKLPSTTVISILAENWERVRSLDLDFHKNDPKATDASAFYNNSGLWNILKRPSNILESFRLFLQAREPQLSTQHSKTILSPPGFVIFNNHAPSLIKIFAPNINLNLHASWVSHIRHLSLNMPTPVDKLLEALTHMPLLDTLDDGESYQVIVPGGAKRTDKVALPQLKHIILSSDSNISPYLAFLSQIEPLDRRFLSFSHVGQHPSYPQPDTQDMAAASAILADYSRQAPLSVSTKVALFFLRERFRFCATLPSGRSFTFNLRHYSDPITELWSALDLPDFPNVHTANLILQTEFGVHPSDPKFGKFITSLLSKINTLHTTPESIGFLLRVPEDLLKAAFPVLREIVFSNWGRADDVSEPHRFLVIRKAMGRPIPTISVRKPGMGRLWMRSLEEITGLKVVVFAEGHRKEYICGSGSPEALDWGYGHCYEGW</sequence>
<evidence type="ECO:0008006" key="3">
    <source>
        <dbReference type="Google" id="ProtNLM"/>
    </source>
</evidence>
<gene>
    <name evidence="1" type="ORF">GALMADRAFT_143145</name>
</gene>
<accession>A0A067SZU2</accession>
<reference evidence="2" key="1">
    <citation type="journal article" date="2014" name="Proc. Natl. Acad. Sci. U.S.A.">
        <title>Extensive sampling of basidiomycete genomes demonstrates inadequacy of the white-rot/brown-rot paradigm for wood decay fungi.</title>
        <authorList>
            <person name="Riley R."/>
            <person name="Salamov A.A."/>
            <person name="Brown D.W."/>
            <person name="Nagy L.G."/>
            <person name="Floudas D."/>
            <person name="Held B.W."/>
            <person name="Levasseur A."/>
            <person name="Lombard V."/>
            <person name="Morin E."/>
            <person name="Otillar R."/>
            <person name="Lindquist E.A."/>
            <person name="Sun H."/>
            <person name="LaButti K.M."/>
            <person name="Schmutz J."/>
            <person name="Jabbour D."/>
            <person name="Luo H."/>
            <person name="Baker S.E."/>
            <person name="Pisabarro A.G."/>
            <person name="Walton J.D."/>
            <person name="Blanchette R.A."/>
            <person name="Henrissat B."/>
            <person name="Martin F."/>
            <person name="Cullen D."/>
            <person name="Hibbett D.S."/>
            <person name="Grigoriev I.V."/>
        </authorList>
    </citation>
    <scope>NUCLEOTIDE SEQUENCE [LARGE SCALE GENOMIC DNA]</scope>
    <source>
        <strain evidence="2">CBS 339.88</strain>
    </source>
</reference>
<dbReference type="Proteomes" id="UP000027222">
    <property type="component" value="Unassembled WGS sequence"/>
</dbReference>
<evidence type="ECO:0000313" key="2">
    <source>
        <dbReference type="Proteomes" id="UP000027222"/>
    </source>
</evidence>
<protein>
    <recommendedName>
        <fullName evidence="3">F-box domain-containing protein</fullName>
    </recommendedName>
</protein>